<evidence type="ECO:0000256" key="6">
    <source>
        <dbReference type="ARBA" id="ARBA00022824"/>
    </source>
</evidence>
<dbReference type="EC" id="3.1.-.-" evidence="10"/>
<evidence type="ECO:0000256" key="1">
    <source>
        <dbReference type="ARBA" id="ARBA00004477"/>
    </source>
</evidence>
<evidence type="ECO:0000256" key="2">
    <source>
        <dbReference type="ARBA" id="ARBA00006931"/>
    </source>
</evidence>
<dbReference type="PANTHER" id="PTHR15495:SF7">
    <property type="entry name" value="GPI INOSITOL-DEACYLASE"/>
    <property type="match status" value="1"/>
</dbReference>
<keyword evidence="7 10" id="KW-0653">Protein transport</keyword>
<protein>
    <recommendedName>
        <fullName evidence="10">GPI inositol-deacylase</fullName>
        <ecNumber evidence="10">3.1.-.-</ecNumber>
    </recommendedName>
</protein>
<comment type="caution">
    <text evidence="12">The sequence shown here is derived from an EMBL/GenBank/DDBJ whole genome shotgun (WGS) entry which is preliminary data.</text>
</comment>
<comment type="similarity">
    <text evidence="2 10">Belongs to the GPI inositol-deacylase family.</text>
</comment>
<dbReference type="AlphaFoldDB" id="A0A7J7IXX9"/>
<evidence type="ECO:0000259" key="11">
    <source>
        <dbReference type="Pfam" id="PF07819"/>
    </source>
</evidence>
<keyword evidence="9 10" id="KW-0472">Membrane</keyword>
<dbReference type="PANTHER" id="PTHR15495">
    <property type="entry name" value="NEGATIVE REGULATOR OF VESICLE FORMATION-RELATED"/>
    <property type="match status" value="1"/>
</dbReference>
<keyword evidence="8" id="KW-1133">Transmembrane helix</keyword>
<dbReference type="Pfam" id="PF07819">
    <property type="entry name" value="PGAP1"/>
    <property type="match status" value="1"/>
</dbReference>
<evidence type="ECO:0000256" key="7">
    <source>
        <dbReference type="ARBA" id="ARBA00022927"/>
    </source>
</evidence>
<gene>
    <name evidence="12" type="ORF">EB796_023263</name>
</gene>
<dbReference type="GO" id="GO:0005789">
    <property type="term" value="C:endoplasmic reticulum membrane"/>
    <property type="evidence" value="ECO:0007669"/>
    <property type="project" value="UniProtKB-SubCell"/>
</dbReference>
<feature type="domain" description="GPI inositol-deacylase PGAP1-like alpha/beta" evidence="11">
    <location>
        <begin position="33"/>
        <end position="125"/>
    </location>
</feature>
<comment type="function">
    <text evidence="10">Involved in inositol deacylation of GPI-anchored proteins which plays important roles in the quality control and ER-associated degradation of GPI-anchored proteins.</text>
</comment>
<dbReference type="SUPFAM" id="SSF53474">
    <property type="entry name" value="alpha/beta-Hydrolases"/>
    <property type="match status" value="1"/>
</dbReference>
<reference evidence="12" key="1">
    <citation type="submission" date="2020-06" db="EMBL/GenBank/DDBJ databases">
        <title>Draft genome of Bugula neritina, a colonial animal packing powerful symbionts and potential medicines.</title>
        <authorList>
            <person name="Rayko M."/>
        </authorList>
    </citation>
    <scope>NUCLEOTIDE SEQUENCE [LARGE SCALE GENOMIC DNA]</scope>
    <source>
        <strain evidence="12">Kwan_BN1</strain>
    </source>
</reference>
<dbReference type="GO" id="GO:0006505">
    <property type="term" value="P:GPI anchor metabolic process"/>
    <property type="evidence" value="ECO:0007669"/>
    <property type="project" value="TreeGrafter"/>
</dbReference>
<evidence type="ECO:0000313" key="12">
    <source>
        <dbReference type="EMBL" id="KAF6018407.1"/>
    </source>
</evidence>
<comment type="subcellular location">
    <subcellularLocation>
        <location evidence="1">Endoplasmic reticulum membrane</location>
        <topology evidence="1">Multi-pass membrane protein</topology>
    </subcellularLocation>
</comment>
<proteinExistence type="inferred from homology"/>
<dbReference type="Proteomes" id="UP000593567">
    <property type="component" value="Unassembled WGS sequence"/>
</dbReference>
<dbReference type="InterPro" id="IPR039529">
    <property type="entry name" value="PGAP1/BST1"/>
</dbReference>
<keyword evidence="13" id="KW-1185">Reference proteome</keyword>
<sequence length="179" mass="20613">MLPSARQKYPRYQLFAYGEGGQAEMFRDPSTPVQGVPVLFIPGNMGSYKQVRSLASVTYRMGHHRSLTTQFDFFSIDFNEEMYGFYGGNIRLQTEFLKDCILHVMSLYTNPRYKPTKVVLVGHSMVRYMEYTPVCTLVQLCPIKKTNDAILLLILRAKVNSVRNFEHRENEIASPPQCN</sequence>
<evidence type="ECO:0000256" key="5">
    <source>
        <dbReference type="ARBA" id="ARBA00022801"/>
    </source>
</evidence>
<dbReference type="InterPro" id="IPR012908">
    <property type="entry name" value="PGAP1-ab_dom-like"/>
</dbReference>
<name>A0A7J7IXX9_BUGNE</name>
<accession>A0A7J7IXX9</accession>
<evidence type="ECO:0000313" key="13">
    <source>
        <dbReference type="Proteomes" id="UP000593567"/>
    </source>
</evidence>
<dbReference type="EMBL" id="VXIV02003311">
    <property type="protein sequence ID" value="KAF6018407.1"/>
    <property type="molecule type" value="Genomic_DNA"/>
</dbReference>
<evidence type="ECO:0000256" key="3">
    <source>
        <dbReference type="ARBA" id="ARBA00022448"/>
    </source>
</evidence>
<evidence type="ECO:0000256" key="9">
    <source>
        <dbReference type="ARBA" id="ARBA00023136"/>
    </source>
</evidence>
<evidence type="ECO:0000256" key="4">
    <source>
        <dbReference type="ARBA" id="ARBA00022692"/>
    </source>
</evidence>
<dbReference type="GO" id="GO:0015031">
    <property type="term" value="P:protein transport"/>
    <property type="evidence" value="ECO:0007669"/>
    <property type="project" value="UniProtKB-KW"/>
</dbReference>
<organism evidence="12 13">
    <name type="scientific">Bugula neritina</name>
    <name type="common">Brown bryozoan</name>
    <name type="synonym">Sertularia neritina</name>
    <dbReference type="NCBI Taxonomy" id="10212"/>
    <lineage>
        <taxon>Eukaryota</taxon>
        <taxon>Metazoa</taxon>
        <taxon>Spiralia</taxon>
        <taxon>Lophotrochozoa</taxon>
        <taxon>Bryozoa</taxon>
        <taxon>Gymnolaemata</taxon>
        <taxon>Cheilostomatida</taxon>
        <taxon>Flustrina</taxon>
        <taxon>Buguloidea</taxon>
        <taxon>Bugulidae</taxon>
        <taxon>Bugula</taxon>
    </lineage>
</organism>
<keyword evidence="5 10" id="KW-0378">Hydrolase</keyword>
<evidence type="ECO:0000256" key="8">
    <source>
        <dbReference type="ARBA" id="ARBA00022989"/>
    </source>
</evidence>
<evidence type="ECO:0000256" key="10">
    <source>
        <dbReference type="RuleBase" id="RU365011"/>
    </source>
</evidence>
<dbReference type="GO" id="GO:0006888">
    <property type="term" value="P:endoplasmic reticulum to Golgi vesicle-mediated transport"/>
    <property type="evidence" value="ECO:0007669"/>
    <property type="project" value="TreeGrafter"/>
</dbReference>
<dbReference type="InterPro" id="IPR029058">
    <property type="entry name" value="AB_hydrolase_fold"/>
</dbReference>
<dbReference type="Gene3D" id="3.40.50.1820">
    <property type="entry name" value="alpha/beta hydrolase"/>
    <property type="match status" value="1"/>
</dbReference>
<dbReference type="GO" id="GO:0050185">
    <property type="term" value="F:phosphatidylinositol deacylase activity"/>
    <property type="evidence" value="ECO:0007669"/>
    <property type="project" value="TreeGrafter"/>
</dbReference>
<keyword evidence="6 10" id="KW-0256">Endoplasmic reticulum</keyword>
<dbReference type="OrthoDB" id="348976at2759"/>
<keyword evidence="4" id="KW-0812">Transmembrane</keyword>
<keyword evidence="3 10" id="KW-0813">Transport</keyword>